<dbReference type="Pfam" id="PF01053">
    <property type="entry name" value="Cys_Met_Meta_PP"/>
    <property type="match status" value="1"/>
</dbReference>
<dbReference type="EMBL" id="JADCTT010000001">
    <property type="protein sequence ID" value="KAF9760139.1"/>
    <property type="molecule type" value="Genomic_DNA"/>
</dbReference>
<gene>
    <name evidence="4" type="ORF">IM811_001833</name>
</gene>
<dbReference type="GO" id="GO:0016846">
    <property type="term" value="F:carbon-sulfur lyase activity"/>
    <property type="evidence" value="ECO:0007669"/>
    <property type="project" value="TreeGrafter"/>
</dbReference>
<accession>A0A8H7NQ08</accession>
<comment type="caution">
    <text evidence="4">The sequence shown here is derived from an EMBL/GenBank/DDBJ whole genome shotgun (WGS) entry which is preliminary data.</text>
</comment>
<name>A0A8H7NQ08_BIOOC</name>
<dbReference type="Gene3D" id="3.40.640.10">
    <property type="entry name" value="Type I PLP-dependent aspartate aminotransferase-like (Major domain)"/>
    <property type="match status" value="1"/>
</dbReference>
<evidence type="ECO:0000313" key="5">
    <source>
        <dbReference type="Proteomes" id="UP000616885"/>
    </source>
</evidence>
<evidence type="ECO:0000256" key="2">
    <source>
        <dbReference type="ARBA" id="ARBA00022898"/>
    </source>
</evidence>
<sequence>MRRQYKEAIAARSPYDVRYIRLIQPLVIVFLRAYRIWLPICRMGAGSHQERTGRDCTPPLHSATQAIHADDDLERHGAVAAAISVSTTFRFPRDAEALQARADRDPKMPADLNSHHYSRISAPTTTRLEVVLTQIIGQPSITYASGLAAFHALMIMLNPKKIFMDDVYHGCQKVVDIMARLTGLEKHSLDQLERLGPRDVLYIERCSLY</sequence>
<protein>
    <submittedName>
        <fullName evidence="4">Uncharacterized protein</fullName>
    </submittedName>
</protein>
<dbReference type="InterPro" id="IPR015424">
    <property type="entry name" value="PyrdxlP-dep_Trfase"/>
</dbReference>
<organism evidence="4 5">
    <name type="scientific">Bionectria ochroleuca</name>
    <name type="common">Gliocladium roseum</name>
    <dbReference type="NCBI Taxonomy" id="29856"/>
    <lineage>
        <taxon>Eukaryota</taxon>
        <taxon>Fungi</taxon>
        <taxon>Dikarya</taxon>
        <taxon>Ascomycota</taxon>
        <taxon>Pezizomycotina</taxon>
        <taxon>Sordariomycetes</taxon>
        <taxon>Hypocreomycetidae</taxon>
        <taxon>Hypocreales</taxon>
        <taxon>Bionectriaceae</taxon>
        <taxon>Clonostachys</taxon>
    </lineage>
</organism>
<dbReference type="GO" id="GO:0019346">
    <property type="term" value="P:transsulfuration"/>
    <property type="evidence" value="ECO:0007669"/>
    <property type="project" value="InterPro"/>
</dbReference>
<dbReference type="PANTHER" id="PTHR11808">
    <property type="entry name" value="TRANS-SULFURATION ENZYME FAMILY MEMBER"/>
    <property type="match status" value="1"/>
</dbReference>
<comment type="cofactor">
    <cofactor evidence="1 3">
        <name>pyridoxal 5'-phosphate</name>
        <dbReference type="ChEBI" id="CHEBI:597326"/>
    </cofactor>
</comment>
<comment type="similarity">
    <text evidence="3">Belongs to the trans-sulfuration enzymes family.</text>
</comment>
<reference evidence="4" key="1">
    <citation type="submission" date="2020-10" db="EMBL/GenBank/DDBJ databases">
        <title>High-Quality Genome Resource of Clonostachys rosea strain S41 by Oxford Nanopore Long-Read Sequencing.</title>
        <authorList>
            <person name="Wang H."/>
        </authorList>
    </citation>
    <scope>NUCLEOTIDE SEQUENCE</scope>
    <source>
        <strain evidence="4">S41</strain>
    </source>
</reference>
<proteinExistence type="inferred from homology"/>
<evidence type="ECO:0000256" key="1">
    <source>
        <dbReference type="ARBA" id="ARBA00001933"/>
    </source>
</evidence>
<dbReference type="AlphaFoldDB" id="A0A8H7NQ08"/>
<dbReference type="InterPro" id="IPR000277">
    <property type="entry name" value="Cys/Met-Metab_PyrdxlP-dep_enz"/>
</dbReference>
<dbReference type="Proteomes" id="UP000616885">
    <property type="component" value="Unassembled WGS sequence"/>
</dbReference>
<dbReference type="PANTHER" id="PTHR11808:SF35">
    <property type="entry name" value="CYSTATHIONINE GAMMA-SYNTHASE (AFU_ORTHOLOGUE AFUA_7G01590)"/>
    <property type="match status" value="1"/>
</dbReference>
<dbReference type="SUPFAM" id="SSF53383">
    <property type="entry name" value="PLP-dependent transferases"/>
    <property type="match status" value="1"/>
</dbReference>
<keyword evidence="2 3" id="KW-0663">Pyridoxal phosphate</keyword>
<dbReference type="InterPro" id="IPR015421">
    <property type="entry name" value="PyrdxlP-dep_Trfase_major"/>
</dbReference>
<evidence type="ECO:0000256" key="3">
    <source>
        <dbReference type="RuleBase" id="RU362118"/>
    </source>
</evidence>
<dbReference type="GO" id="GO:0005737">
    <property type="term" value="C:cytoplasm"/>
    <property type="evidence" value="ECO:0007669"/>
    <property type="project" value="TreeGrafter"/>
</dbReference>
<dbReference type="GO" id="GO:0030170">
    <property type="term" value="F:pyridoxal phosphate binding"/>
    <property type="evidence" value="ECO:0007669"/>
    <property type="project" value="InterPro"/>
</dbReference>
<evidence type="ECO:0000313" key="4">
    <source>
        <dbReference type="EMBL" id="KAF9760139.1"/>
    </source>
</evidence>